<evidence type="ECO:0000259" key="7">
    <source>
        <dbReference type="PROSITE" id="PS50850"/>
    </source>
</evidence>
<dbReference type="SUPFAM" id="SSF103473">
    <property type="entry name" value="MFS general substrate transporter"/>
    <property type="match status" value="1"/>
</dbReference>
<feature type="domain" description="Major facilitator superfamily (MFS) profile" evidence="7">
    <location>
        <begin position="7"/>
        <end position="384"/>
    </location>
</feature>
<evidence type="ECO:0000256" key="3">
    <source>
        <dbReference type="ARBA" id="ARBA00022692"/>
    </source>
</evidence>
<dbReference type="InterPro" id="IPR036259">
    <property type="entry name" value="MFS_trans_sf"/>
</dbReference>
<keyword evidence="4 6" id="KW-1133">Transmembrane helix</keyword>
<gene>
    <name evidence="8" type="ORF">IO99_16660</name>
</gene>
<keyword evidence="3 6" id="KW-0812">Transmembrane</keyword>
<keyword evidence="2" id="KW-0813">Transport</keyword>
<dbReference type="GO" id="GO:0005886">
    <property type="term" value="C:plasma membrane"/>
    <property type="evidence" value="ECO:0007669"/>
    <property type="project" value="UniProtKB-SubCell"/>
</dbReference>
<feature type="transmembrane region" description="Helical" evidence="6">
    <location>
        <begin position="76"/>
        <end position="94"/>
    </location>
</feature>
<dbReference type="AlphaFoldDB" id="A0A084J829"/>
<comment type="subcellular location">
    <subcellularLocation>
        <location evidence="1">Cell membrane</location>
        <topology evidence="1">Multi-pass membrane protein</topology>
    </subcellularLocation>
</comment>
<dbReference type="PANTHER" id="PTHR23514:SF13">
    <property type="entry name" value="INNER MEMBRANE PROTEIN YBJJ"/>
    <property type="match status" value="1"/>
</dbReference>
<dbReference type="PROSITE" id="PS50850">
    <property type="entry name" value="MFS"/>
    <property type="match status" value="1"/>
</dbReference>
<feature type="transmembrane region" description="Helical" evidence="6">
    <location>
        <begin position="100"/>
        <end position="128"/>
    </location>
</feature>
<dbReference type="Gene3D" id="1.20.1250.20">
    <property type="entry name" value="MFS general substrate transporter like domains"/>
    <property type="match status" value="2"/>
</dbReference>
<dbReference type="Pfam" id="PF07690">
    <property type="entry name" value="MFS_1"/>
    <property type="match status" value="1"/>
</dbReference>
<evidence type="ECO:0000256" key="6">
    <source>
        <dbReference type="SAM" id="Phobius"/>
    </source>
</evidence>
<keyword evidence="5 6" id="KW-0472">Membrane</keyword>
<accession>A0A084J829</accession>
<evidence type="ECO:0000256" key="5">
    <source>
        <dbReference type="ARBA" id="ARBA00023136"/>
    </source>
</evidence>
<dbReference type="STRING" id="318464.IO99_16660"/>
<dbReference type="EMBL" id="JPMD01000044">
    <property type="protein sequence ID" value="KEZ85113.1"/>
    <property type="molecule type" value="Genomic_DNA"/>
</dbReference>
<dbReference type="InterPro" id="IPR020846">
    <property type="entry name" value="MFS_dom"/>
</dbReference>
<proteinExistence type="predicted"/>
<sequence length="396" mass="43921">MLVKKNQSFAITIFIFIIMAVIAIVDNTKGIFVPVFKETFNTNNTSMGMLLSVCSLGYIIFTYIGGLLCEKFGQRNVICTGLFTIIASVLIVAFSKTYTILLIGMFLINMGIAFVMIGVNTLIPALFITFQAIMMNSAHCFYGFGSTVGQFAIGNILDNGVSWRSVFFGIAMIFIVVLIIFFFIKIPNFNITKKENKFNIAIAFKEKYMYIYAIALGTYVFAEMGMSNWIVNFLMESYNYTSSSGAMFLSVFFFLLTIGRLLGGFVAEKLGYLQSVLYSLLIACVLLIIALIVGHSALILICVTGLFFAIAYPTVVATISKVFKDNSSYITGLILTLSSTISMILNLIMGRLNDIIGTAKTFYLIPISLSISILFVFLIYRGNYSIFKRGGNEVEQ</sequence>
<dbReference type="InterPro" id="IPR011701">
    <property type="entry name" value="MFS"/>
</dbReference>
<feature type="transmembrane region" description="Helical" evidence="6">
    <location>
        <begin position="45"/>
        <end position="64"/>
    </location>
</feature>
<organism evidence="8 9">
    <name type="scientific">Clostridium sulfidigenes</name>
    <dbReference type="NCBI Taxonomy" id="318464"/>
    <lineage>
        <taxon>Bacteria</taxon>
        <taxon>Bacillati</taxon>
        <taxon>Bacillota</taxon>
        <taxon>Clostridia</taxon>
        <taxon>Eubacteriales</taxon>
        <taxon>Clostridiaceae</taxon>
        <taxon>Clostridium</taxon>
    </lineage>
</organism>
<comment type="caution">
    <text evidence="8">The sequence shown here is derived from an EMBL/GenBank/DDBJ whole genome shotgun (WGS) entry which is preliminary data.</text>
</comment>
<dbReference type="eggNOG" id="COG0738">
    <property type="taxonomic scope" value="Bacteria"/>
</dbReference>
<feature type="transmembrane region" description="Helical" evidence="6">
    <location>
        <begin position="361"/>
        <end position="380"/>
    </location>
</feature>
<evidence type="ECO:0000256" key="2">
    <source>
        <dbReference type="ARBA" id="ARBA00022448"/>
    </source>
</evidence>
<reference evidence="8 9" key="1">
    <citation type="submission" date="2014-07" db="EMBL/GenBank/DDBJ databases">
        <title>Draft genome of Clostridium sulfidigenes 113A isolated from sediments associated with methane hydrate from Krishna Godavari basin.</title>
        <authorList>
            <person name="Honkalas V.S."/>
            <person name="Dabir A.P."/>
            <person name="Arora P."/>
            <person name="Dhakephalkar P.K."/>
        </authorList>
    </citation>
    <scope>NUCLEOTIDE SEQUENCE [LARGE SCALE GENOMIC DNA]</scope>
    <source>
        <strain evidence="8 9">113A</strain>
    </source>
</reference>
<name>A0A084J829_9CLOT</name>
<feature type="transmembrane region" description="Helical" evidence="6">
    <location>
        <begin position="140"/>
        <end position="157"/>
    </location>
</feature>
<evidence type="ECO:0000256" key="4">
    <source>
        <dbReference type="ARBA" id="ARBA00022989"/>
    </source>
</evidence>
<feature type="transmembrane region" description="Helical" evidence="6">
    <location>
        <begin position="275"/>
        <end position="292"/>
    </location>
</feature>
<dbReference type="Proteomes" id="UP000028542">
    <property type="component" value="Unassembled WGS sequence"/>
</dbReference>
<dbReference type="PANTHER" id="PTHR23514">
    <property type="entry name" value="BYPASS OF STOP CODON PROTEIN 6"/>
    <property type="match status" value="1"/>
</dbReference>
<feature type="transmembrane region" description="Helical" evidence="6">
    <location>
        <begin position="7"/>
        <end position="25"/>
    </location>
</feature>
<dbReference type="InterPro" id="IPR051788">
    <property type="entry name" value="MFS_Transporter"/>
</dbReference>
<feature type="transmembrane region" description="Helical" evidence="6">
    <location>
        <begin position="163"/>
        <end position="187"/>
    </location>
</feature>
<keyword evidence="9" id="KW-1185">Reference proteome</keyword>
<feature type="transmembrane region" description="Helical" evidence="6">
    <location>
        <begin position="298"/>
        <end position="317"/>
    </location>
</feature>
<evidence type="ECO:0000256" key="1">
    <source>
        <dbReference type="ARBA" id="ARBA00004651"/>
    </source>
</evidence>
<evidence type="ECO:0000313" key="9">
    <source>
        <dbReference type="Proteomes" id="UP000028542"/>
    </source>
</evidence>
<feature type="transmembrane region" description="Helical" evidence="6">
    <location>
        <begin position="208"/>
        <end position="231"/>
    </location>
</feature>
<protein>
    <submittedName>
        <fullName evidence="8">MFS transporter</fullName>
    </submittedName>
</protein>
<feature type="transmembrane region" description="Helical" evidence="6">
    <location>
        <begin position="243"/>
        <end position="263"/>
    </location>
</feature>
<feature type="transmembrane region" description="Helical" evidence="6">
    <location>
        <begin position="329"/>
        <end position="349"/>
    </location>
</feature>
<evidence type="ECO:0000313" key="8">
    <source>
        <dbReference type="EMBL" id="KEZ85113.1"/>
    </source>
</evidence>
<dbReference type="GO" id="GO:0022857">
    <property type="term" value="F:transmembrane transporter activity"/>
    <property type="evidence" value="ECO:0007669"/>
    <property type="project" value="InterPro"/>
</dbReference>